<dbReference type="Proteomes" id="UP000479710">
    <property type="component" value="Unassembled WGS sequence"/>
</dbReference>
<organism evidence="2 3">
    <name type="scientific">Oryza meyeriana var. granulata</name>
    <dbReference type="NCBI Taxonomy" id="110450"/>
    <lineage>
        <taxon>Eukaryota</taxon>
        <taxon>Viridiplantae</taxon>
        <taxon>Streptophyta</taxon>
        <taxon>Embryophyta</taxon>
        <taxon>Tracheophyta</taxon>
        <taxon>Spermatophyta</taxon>
        <taxon>Magnoliopsida</taxon>
        <taxon>Liliopsida</taxon>
        <taxon>Poales</taxon>
        <taxon>Poaceae</taxon>
        <taxon>BOP clade</taxon>
        <taxon>Oryzoideae</taxon>
        <taxon>Oryzeae</taxon>
        <taxon>Oryzinae</taxon>
        <taxon>Oryza</taxon>
        <taxon>Oryza meyeriana</taxon>
    </lineage>
</organism>
<sequence>MPGVGGRPGDWRTGRVSHSQRPGLAQQRGPRPRASEQGQASTLRFGQRSARCSLRLLTTSLQSPIRDRIGGASPDRRCRVAWRAAANVRDSCVEGLRPTGTGRARAARRSGFRVIRRAPAADTERRVPKKLDGELII</sequence>
<proteinExistence type="predicted"/>
<protein>
    <submittedName>
        <fullName evidence="2">Uncharacterized protein</fullName>
    </submittedName>
</protein>
<dbReference type="AlphaFoldDB" id="A0A6G1DRS6"/>
<evidence type="ECO:0000313" key="3">
    <source>
        <dbReference type="Proteomes" id="UP000479710"/>
    </source>
</evidence>
<feature type="region of interest" description="Disordered" evidence="1">
    <location>
        <begin position="1"/>
        <end position="46"/>
    </location>
</feature>
<reference evidence="2 3" key="1">
    <citation type="submission" date="2019-11" db="EMBL/GenBank/DDBJ databases">
        <title>Whole genome sequence of Oryza granulata.</title>
        <authorList>
            <person name="Li W."/>
        </authorList>
    </citation>
    <scope>NUCLEOTIDE SEQUENCE [LARGE SCALE GENOMIC DNA]</scope>
    <source>
        <strain evidence="3">cv. Menghai</strain>
        <tissue evidence="2">Leaf</tissue>
    </source>
</reference>
<evidence type="ECO:0000256" key="1">
    <source>
        <dbReference type="SAM" id="MobiDB-lite"/>
    </source>
</evidence>
<evidence type="ECO:0000313" key="2">
    <source>
        <dbReference type="EMBL" id="KAF0915126.1"/>
    </source>
</evidence>
<accession>A0A6G1DRS6</accession>
<gene>
    <name evidence="2" type="ORF">E2562_033710</name>
</gene>
<name>A0A6G1DRS6_9ORYZ</name>
<dbReference type="EMBL" id="SPHZ02000006">
    <property type="protein sequence ID" value="KAF0915126.1"/>
    <property type="molecule type" value="Genomic_DNA"/>
</dbReference>
<comment type="caution">
    <text evidence="2">The sequence shown here is derived from an EMBL/GenBank/DDBJ whole genome shotgun (WGS) entry which is preliminary data.</text>
</comment>
<keyword evidence="3" id="KW-1185">Reference proteome</keyword>